<dbReference type="Proteomes" id="UP001500893">
    <property type="component" value="Unassembled WGS sequence"/>
</dbReference>
<dbReference type="RefSeq" id="WP_345060907.1">
    <property type="nucleotide sequence ID" value="NZ_BAAAVM010000180.1"/>
</dbReference>
<keyword evidence="4 8" id="KW-0812">Transmembrane</keyword>
<feature type="transmembrane region" description="Helical" evidence="8">
    <location>
        <begin position="103"/>
        <end position="124"/>
    </location>
</feature>
<keyword evidence="5 8" id="KW-1133">Transmembrane helix</keyword>
<feature type="compositionally biased region" description="Basic and acidic residues" evidence="7">
    <location>
        <begin position="436"/>
        <end position="452"/>
    </location>
</feature>
<name>A0ABP6HQZ0_9ACTN</name>
<evidence type="ECO:0000256" key="4">
    <source>
        <dbReference type="ARBA" id="ARBA00022692"/>
    </source>
</evidence>
<feature type="transmembrane region" description="Helical" evidence="8">
    <location>
        <begin position="328"/>
        <end position="354"/>
    </location>
</feature>
<reference evidence="11" key="1">
    <citation type="journal article" date="2019" name="Int. J. Syst. Evol. Microbiol.">
        <title>The Global Catalogue of Microorganisms (GCM) 10K type strain sequencing project: providing services to taxonomists for standard genome sequencing and annotation.</title>
        <authorList>
            <consortium name="The Broad Institute Genomics Platform"/>
            <consortium name="The Broad Institute Genome Sequencing Center for Infectious Disease"/>
            <person name="Wu L."/>
            <person name="Ma J."/>
        </authorList>
    </citation>
    <scope>NUCLEOTIDE SEQUENCE [LARGE SCALE GENOMIC DNA]</scope>
    <source>
        <strain evidence="11">JCM 11574</strain>
    </source>
</reference>
<feature type="transmembrane region" description="Helical" evidence="8">
    <location>
        <begin position="166"/>
        <end position="187"/>
    </location>
</feature>
<evidence type="ECO:0000256" key="2">
    <source>
        <dbReference type="ARBA" id="ARBA00022448"/>
    </source>
</evidence>
<feature type="transmembrane region" description="Helical" evidence="8">
    <location>
        <begin position="80"/>
        <end position="97"/>
    </location>
</feature>
<accession>A0ABP6HQZ0</accession>
<dbReference type="PANTHER" id="PTHR23517:SF2">
    <property type="entry name" value="MULTIDRUG RESISTANCE PROTEIN MDTH"/>
    <property type="match status" value="1"/>
</dbReference>
<evidence type="ECO:0000256" key="8">
    <source>
        <dbReference type="SAM" id="Phobius"/>
    </source>
</evidence>
<evidence type="ECO:0000259" key="9">
    <source>
        <dbReference type="PROSITE" id="PS50850"/>
    </source>
</evidence>
<feature type="transmembrane region" description="Helical" evidence="8">
    <location>
        <begin position="302"/>
        <end position="322"/>
    </location>
</feature>
<dbReference type="InterPro" id="IPR020846">
    <property type="entry name" value="MFS_dom"/>
</dbReference>
<proteinExistence type="predicted"/>
<dbReference type="SUPFAM" id="SSF103473">
    <property type="entry name" value="MFS general substrate transporter"/>
    <property type="match status" value="1"/>
</dbReference>
<feature type="transmembrane region" description="Helical" evidence="8">
    <location>
        <begin position="396"/>
        <end position="417"/>
    </location>
</feature>
<comment type="subcellular location">
    <subcellularLocation>
        <location evidence="1">Cell membrane</location>
        <topology evidence="1">Multi-pass membrane protein</topology>
    </subcellularLocation>
</comment>
<evidence type="ECO:0000256" key="1">
    <source>
        <dbReference type="ARBA" id="ARBA00004651"/>
    </source>
</evidence>
<evidence type="ECO:0000313" key="10">
    <source>
        <dbReference type="EMBL" id="GAA2786449.1"/>
    </source>
</evidence>
<organism evidence="10 11">
    <name type="scientific">Streptomyces rameus</name>
    <dbReference type="NCBI Taxonomy" id="68261"/>
    <lineage>
        <taxon>Bacteria</taxon>
        <taxon>Bacillati</taxon>
        <taxon>Actinomycetota</taxon>
        <taxon>Actinomycetes</taxon>
        <taxon>Kitasatosporales</taxon>
        <taxon>Streptomycetaceae</taxon>
        <taxon>Streptomyces</taxon>
    </lineage>
</organism>
<dbReference type="InterPro" id="IPR036259">
    <property type="entry name" value="MFS_trans_sf"/>
</dbReference>
<evidence type="ECO:0000256" key="7">
    <source>
        <dbReference type="SAM" id="MobiDB-lite"/>
    </source>
</evidence>
<feature type="transmembrane region" description="Helical" evidence="8">
    <location>
        <begin position="366"/>
        <end position="384"/>
    </location>
</feature>
<feature type="transmembrane region" description="Helical" evidence="8">
    <location>
        <begin position="233"/>
        <end position="252"/>
    </location>
</feature>
<keyword evidence="11" id="KW-1185">Reference proteome</keyword>
<feature type="transmembrane region" description="Helical" evidence="8">
    <location>
        <begin position="45"/>
        <end position="68"/>
    </location>
</feature>
<feature type="region of interest" description="Disordered" evidence="7">
    <location>
        <begin position="427"/>
        <end position="452"/>
    </location>
</feature>
<feature type="domain" description="Major facilitator superfamily (MFS) profile" evidence="9">
    <location>
        <begin position="1"/>
        <end position="422"/>
    </location>
</feature>
<dbReference type="Gene3D" id="1.20.1250.20">
    <property type="entry name" value="MFS general substrate transporter like domains"/>
    <property type="match status" value="1"/>
</dbReference>
<keyword evidence="3" id="KW-1003">Cell membrane</keyword>
<comment type="caution">
    <text evidence="10">The sequence shown here is derived from an EMBL/GenBank/DDBJ whole genome shotgun (WGS) entry which is preliminary data.</text>
</comment>
<feature type="transmembrane region" description="Helical" evidence="8">
    <location>
        <begin position="20"/>
        <end position="39"/>
    </location>
</feature>
<feature type="transmembrane region" description="Helical" evidence="8">
    <location>
        <begin position="272"/>
        <end position="290"/>
    </location>
</feature>
<evidence type="ECO:0000313" key="11">
    <source>
        <dbReference type="Proteomes" id="UP001500893"/>
    </source>
</evidence>
<dbReference type="PROSITE" id="PS50850">
    <property type="entry name" value="MFS"/>
    <property type="match status" value="1"/>
</dbReference>
<dbReference type="PRINTS" id="PR01035">
    <property type="entry name" value="TCRTETA"/>
</dbReference>
<dbReference type="Pfam" id="PF07690">
    <property type="entry name" value="MFS_1"/>
    <property type="match status" value="1"/>
</dbReference>
<evidence type="ECO:0000256" key="3">
    <source>
        <dbReference type="ARBA" id="ARBA00022475"/>
    </source>
</evidence>
<dbReference type="EMBL" id="BAAAVM010000180">
    <property type="protein sequence ID" value="GAA2786449.1"/>
    <property type="molecule type" value="Genomic_DNA"/>
</dbReference>
<evidence type="ECO:0000256" key="5">
    <source>
        <dbReference type="ARBA" id="ARBA00022989"/>
    </source>
</evidence>
<protein>
    <recommendedName>
        <fullName evidence="9">Major facilitator superfamily (MFS) profile domain-containing protein</fullName>
    </recommendedName>
</protein>
<dbReference type="InterPro" id="IPR011701">
    <property type="entry name" value="MFS"/>
</dbReference>
<dbReference type="InterPro" id="IPR050171">
    <property type="entry name" value="MFS_Transporters"/>
</dbReference>
<keyword evidence="6 8" id="KW-0472">Membrane</keyword>
<evidence type="ECO:0000256" key="6">
    <source>
        <dbReference type="ARBA" id="ARBA00023136"/>
    </source>
</evidence>
<sequence length="452" mass="45797">MSSLKTLRLLPAPARRLIGVNAVNAAGTGLVVPLLVVYLHEMRGFSLSTATGAVAATSLGALAGGPLAGWVSDRFGRMHAVWAALLCAALGALGFVVCATPEAALAAGLVQGLGIGGAITWNALMAALVPREHWSAVFATDFAVVNAAMGLGGLTGGLVAGMTGSLLVFQVLYALDAATFLATGLLVSRELRQSGAAGAGEPADGDGAAVEGESSGVARAASGTYRDVLRNRCLVSLLVVVFVLFTLGYSQLNSGMPAVLLAGSALGPTDLGVMFAVNTGAAVLVQIALLDRVRGLSPRTALSLLAVSWALFWLLILVVTWLRGGVYALLTGALAMAVFAFGEALLAATGPTLVNIWADDSNRGRFNASYGFVCSLGFTAGPLLSGRLTEDGHGVVMAGVFCLALVLLGLALCRVGLLPSVPLSQLETDGDPAPAADRDLAPEAEKSGTAES</sequence>
<dbReference type="PANTHER" id="PTHR23517">
    <property type="entry name" value="RESISTANCE PROTEIN MDTM, PUTATIVE-RELATED-RELATED"/>
    <property type="match status" value="1"/>
</dbReference>
<keyword evidence="2" id="KW-0813">Transport</keyword>
<dbReference type="InterPro" id="IPR001958">
    <property type="entry name" value="Tet-R_TetA/multi-R_MdtG-like"/>
</dbReference>
<feature type="transmembrane region" description="Helical" evidence="8">
    <location>
        <begin position="136"/>
        <end position="160"/>
    </location>
</feature>
<gene>
    <name evidence="10" type="ORF">GCM10010521_75440</name>
</gene>